<reference evidence="12 13" key="1">
    <citation type="submission" date="2020-08" db="EMBL/GenBank/DDBJ databases">
        <title>Genomic Encyclopedia of Type Strains, Phase IV (KMG-V): Genome sequencing to study the core and pangenomes of soil and plant-associated prokaryotes.</title>
        <authorList>
            <person name="Whitman W."/>
        </authorList>
    </citation>
    <scope>NUCLEOTIDE SEQUENCE [LARGE SCALE GENOMIC DNA]</scope>
    <source>
        <strain evidence="12 13">M2T3</strain>
    </source>
</reference>
<evidence type="ECO:0000256" key="5">
    <source>
        <dbReference type="ARBA" id="ARBA00023235"/>
    </source>
</evidence>
<dbReference type="GO" id="GO:0043138">
    <property type="term" value="F:3'-5' DNA helicase activity"/>
    <property type="evidence" value="ECO:0007669"/>
    <property type="project" value="UniProtKB-EC"/>
</dbReference>
<keyword evidence="3 9" id="KW-0347">Helicase</keyword>
<evidence type="ECO:0000259" key="11">
    <source>
        <dbReference type="PROSITE" id="PS51217"/>
    </source>
</evidence>
<dbReference type="Pfam" id="PF00580">
    <property type="entry name" value="UvrD-helicase"/>
    <property type="match status" value="1"/>
</dbReference>
<gene>
    <name evidence="12" type="ORF">HDF25_001559</name>
</gene>
<feature type="domain" description="UvrD-like helicase C-terminal" evidence="11">
    <location>
        <begin position="505"/>
        <end position="770"/>
    </location>
</feature>
<keyword evidence="12" id="KW-0540">Nuclease</keyword>
<accession>A0A7X0J2S9</accession>
<dbReference type="PROSITE" id="PS51217">
    <property type="entry name" value="UVRD_HELICASE_CTER"/>
    <property type="match status" value="1"/>
</dbReference>
<proteinExistence type="predicted"/>
<keyword evidence="2 9" id="KW-0378">Hydrolase</keyword>
<organism evidence="12 13">
    <name type="scientific">Pedobacter cryoconitis</name>
    <dbReference type="NCBI Taxonomy" id="188932"/>
    <lineage>
        <taxon>Bacteria</taxon>
        <taxon>Pseudomonadati</taxon>
        <taxon>Bacteroidota</taxon>
        <taxon>Sphingobacteriia</taxon>
        <taxon>Sphingobacteriales</taxon>
        <taxon>Sphingobacteriaceae</taxon>
        <taxon>Pedobacter</taxon>
    </lineage>
</organism>
<protein>
    <recommendedName>
        <fullName evidence="7">DNA 3'-5' helicase</fullName>
        <ecNumber evidence="7">5.6.2.4</ecNumber>
    </recommendedName>
</protein>
<keyword evidence="4 9" id="KW-0067">ATP-binding</keyword>
<dbReference type="Gene3D" id="3.40.50.300">
    <property type="entry name" value="P-loop containing nucleotide triphosphate hydrolases"/>
    <property type="match status" value="4"/>
</dbReference>
<dbReference type="InterPro" id="IPR014017">
    <property type="entry name" value="DNA_helicase_UvrD-like_C"/>
</dbReference>
<dbReference type="InterPro" id="IPR027417">
    <property type="entry name" value="P-loop_NTPase"/>
</dbReference>
<name>A0A7X0J2S9_9SPHI</name>
<evidence type="ECO:0000256" key="6">
    <source>
        <dbReference type="ARBA" id="ARBA00034617"/>
    </source>
</evidence>
<dbReference type="PANTHER" id="PTHR11070">
    <property type="entry name" value="UVRD / RECB / PCRA DNA HELICASE FAMILY MEMBER"/>
    <property type="match status" value="1"/>
</dbReference>
<dbReference type="InterPro" id="IPR000212">
    <property type="entry name" value="DNA_helicase_UvrD/REP"/>
</dbReference>
<evidence type="ECO:0000313" key="12">
    <source>
        <dbReference type="EMBL" id="MBB6499417.1"/>
    </source>
</evidence>
<dbReference type="GO" id="GO:0004527">
    <property type="term" value="F:exonuclease activity"/>
    <property type="evidence" value="ECO:0007669"/>
    <property type="project" value="UniProtKB-KW"/>
</dbReference>
<dbReference type="Proteomes" id="UP000521017">
    <property type="component" value="Unassembled WGS sequence"/>
</dbReference>
<evidence type="ECO:0000256" key="8">
    <source>
        <dbReference type="ARBA" id="ARBA00048988"/>
    </source>
</evidence>
<evidence type="ECO:0000256" key="7">
    <source>
        <dbReference type="ARBA" id="ARBA00034808"/>
    </source>
</evidence>
<comment type="catalytic activity">
    <reaction evidence="6">
        <text>Couples ATP hydrolysis with the unwinding of duplex DNA by translocating in the 3'-5' direction.</text>
        <dbReference type="EC" id="5.6.2.4"/>
    </reaction>
</comment>
<evidence type="ECO:0000256" key="4">
    <source>
        <dbReference type="ARBA" id="ARBA00022840"/>
    </source>
</evidence>
<evidence type="ECO:0000313" key="13">
    <source>
        <dbReference type="Proteomes" id="UP000521017"/>
    </source>
</evidence>
<dbReference type="GO" id="GO:0000725">
    <property type="term" value="P:recombinational repair"/>
    <property type="evidence" value="ECO:0007669"/>
    <property type="project" value="TreeGrafter"/>
</dbReference>
<evidence type="ECO:0000256" key="3">
    <source>
        <dbReference type="ARBA" id="ARBA00022806"/>
    </source>
</evidence>
<dbReference type="GO" id="GO:0003677">
    <property type="term" value="F:DNA binding"/>
    <property type="evidence" value="ECO:0007669"/>
    <property type="project" value="InterPro"/>
</dbReference>
<keyword evidence="1 9" id="KW-0547">Nucleotide-binding</keyword>
<dbReference type="SUPFAM" id="SSF52540">
    <property type="entry name" value="P-loop containing nucleoside triphosphate hydrolases"/>
    <property type="match status" value="1"/>
</dbReference>
<dbReference type="RefSeq" id="WP_184624162.1">
    <property type="nucleotide sequence ID" value="NZ_JACHCC010000004.1"/>
</dbReference>
<evidence type="ECO:0000256" key="1">
    <source>
        <dbReference type="ARBA" id="ARBA00022741"/>
    </source>
</evidence>
<dbReference type="EMBL" id="JACHCC010000004">
    <property type="protein sequence ID" value="MBB6499417.1"/>
    <property type="molecule type" value="Genomic_DNA"/>
</dbReference>
<dbReference type="GO" id="GO:0005829">
    <property type="term" value="C:cytosol"/>
    <property type="evidence" value="ECO:0007669"/>
    <property type="project" value="TreeGrafter"/>
</dbReference>
<evidence type="ECO:0000256" key="9">
    <source>
        <dbReference type="PROSITE-ProRule" id="PRU00560"/>
    </source>
</evidence>
<evidence type="ECO:0000259" key="10">
    <source>
        <dbReference type="PROSITE" id="PS51198"/>
    </source>
</evidence>
<dbReference type="Pfam" id="PF13361">
    <property type="entry name" value="UvrD_C"/>
    <property type="match status" value="1"/>
</dbReference>
<dbReference type="AlphaFoldDB" id="A0A7X0J2S9"/>
<comment type="catalytic activity">
    <reaction evidence="8">
        <text>ATP + H2O = ADP + phosphate + H(+)</text>
        <dbReference type="Rhea" id="RHEA:13065"/>
        <dbReference type="ChEBI" id="CHEBI:15377"/>
        <dbReference type="ChEBI" id="CHEBI:15378"/>
        <dbReference type="ChEBI" id="CHEBI:30616"/>
        <dbReference type="ChEBI" id="CHEBI:43474"/>
        <dbReference type="ChEBI" id="CHEBI:456216"/>
        <dbReference type="EC" id="5.6.2.4"/>
    </reaction>
</comment>
<dbReference type="PROSITE" id="PS51198">
    <property type="entry name" value="UVRD_HELICASE_ATP_BIND"/>
    <property type="match status" value="1"/>
</dbReference>
<feature type="binding site" evidence="9">
    <location>
        <begin position="10"/>
        <end position="17"/>
    </location>
    <ligand>
        <name>ATP</name>
        <dbReference type="ChEBI" id="CHEBI:30616"/>
    </ligand>
</feature>
<dbReference type="EC" id="5.6.2.4" evidence="7"/>
<sequence>MPLPLKILQASAGSGKTFSLTAHYLTLLLSGETKYREILAVTFTNKATEEMKTRIMEVLKGFATGDLDVEDYRILVLKAHPDLNPVTLQEKSTRIYKRILHDYSRFSVSTIDGFVQKVIRGFAFELGLDSGYKLEMNFDKVKNELADRLDEQLDVNPDLLQWIIDLALDRISNNISWNYRTELTDLAGELFKERYQPFDQAIQTLSQHTDLDALFGNYQKETKKQIALFEDTIVELAAKALAIFEAGGINPDQLKGKSRSPLNNLKKIAEGDLDKLESMAKLIDEPEEWFKQGSDTSLYDTLNPVIRDLYNHYANGLPGYILATAFNKNLYYLRLMQEMAILLKTYREESGSLLISDAQNLLKGITGDDDDNPAFIWEKTGSRYRHFLFDEFQDTSANQWANFRPLLKNAMAEATGKLTDHLIVGDVKQSIYRWRNGDWNILHQEAKKDIGSAYVIDSSLEENYRSTKNIINFNNILFRALPILMQHNINTTIEGQAVNQTLNKWWEEKGFNHIITDVYAEAEQKLTARTADGGTIDFNVLKTDEYDTPLNKTSFKTEALRKMVVTLKRLLTEEKRYQPGDACVLVRSNSEAIAVVDILMENNISVISGEALLIANNTAVKLLIDTLMVMAGMPSNTALYKANCISLYATLQERIPDPATLFNLKNKQLEELTAVLPLGLCKHWRSWMQQPLPELLEKLIEAYGLNEARYASHLPYLFALRDLAGNIGRQGEKGITTFLKYWKEEGSRKTLPSSENTDAVQVITIHKSKGLAFKVVMIPFCNWDINGKINSIFWVPAENTPYHQLQSIPLKYNSGLGASTVAIPYYEELLYNHMDALNMLYVATTRTKEYLYISCLGKKADSISTIGDLLIKVFEEQLSPEGQFLLEEEVVKKSQAGSAKHSGPEMISLDQYPLSGRLSEVFNNDVRKKELDMLLNDTAGREGSILHEVLARVADTAEIDEVLGQMLTEGFFKEQELAGFKKQAVNVLQHKDLQDLLRNSTQSVNEKSIIDITGKSYRPDKVLFTKEEVVVIDYKFTKKQSRNHVKQVHGYRDLLLQMGYPRVSTYLFYATIGELILV</sequence>
<dbReference type="PANTHER" id="PTHR11070:SF67">
    <property type="entry name" value="DNA 3'-5' HELICASE"/>
    <property type="match status" value="1"/>
</dbReference>
<keyword evidence="5" id="KW-0413">Isomerase</keyword>
<dbReference type="GO" id="GO:0005524">
    <property type="term" value="F:ATP binding"/>
    <property type="evidence" value="ECO:0007669"/>
    <property type="project" value="UniProtKB-UniRule"/>
</dbReference>
<dbReference type="InterPro" id="IPR014016">
    <property type="entry name" value="UvrD-like_ATP-bd"/>
</dbReference>
<keyword evidence="12" id="KW-0269">Exonuclease</keyword>
<feature type="domain" description="UvrD-like helicase ATP-binding" evidence="10">
    <location>
        <begin position="1"/>
        <end position="467"/>
    </location>
</feature>
<evidence type="ECO:0000256" key="2">
    <source>
        <dbReference type="ARBA" id="ARBA00022801"/>
    </source>
</evidence>
<comment type="caution">
    <text evidence="12">The sequence shown here is derived from an EMBL/GenBank/DDBJ whole genome shotgun (WGS) entry which is preliminary data.</text>
</comment>